<dbReference type="SUPFAM" id="SSF56935">
    <property type="entry name" value="Porins"/>
    <property type="match status" value="1"/>
</dbReference>
<evidence type="ECO:0000313" key="15">
    <source>
        <dbReference type="EMBL" id="MBB2147085.1"/>
    </source>
</evidence>
<dbReference type="Pfam" id="PF07715">
    <property type="entry name" value="Plug"/>
    <property type="match status" value="1"/>
</dbReference>
<proteinExistence type="inferred from homology"/>
<dbReference type="PROSITE" id="PS52016">
    <property type="entry name" value="TONB_DEPENDENT_REC_3"/>
    <property type="match status" value="1"/>
</dbReference>
<dbReference type="EMBL" id="WNXD01000002">
    <property type="protein sequence ID" value="MBB2147085.1"/>
    <property type="molecule type" value="Genomic_DNA"/>
</dbReference>
<dbReference type="GO" id="GO:0009279">
    <property type="term" value="C:cell outer membrane"/>
    <property type="evidence" value="ECO:0007669"/>
    <property type="project" value="UniProtKB-SubCell"/>
</dbReference>
<keyword evidence="4 10" id="KW-0812">Transmembrane</keyword>
<dbReference type="AlphaFoldDB" id="A0A923E1Q1"/>
<sequence length="685" mass="75994">MSKSSLTLLLALLSFSVAAQVTPTDSVKKLNEIVVKGYYNPQPLLRAIGAVSVLDSNLLQNQPTSSLVSSMNTAPGVRMEERSPGSYRLSLCGSLLRSPFGVRNIKIYIDDFPLTDASGNTYLNSLDIAGIGSIEIYKGPEASIFGANTGGVVLLNSPLKRNNEVEVSLTAGSYGLLHQTASVQQLYKNYNFSITQGYQQSDGYRENSALKRKYIQTAHQWNYNAKGVLKAFLFYSDLGYETPGGLTAAQLAANPKSARPATPTLPSAVQQQAAIYNKTFFGGLAHSYSFNQHFKHVLALFTSFTDFKNPFITNYEKRKESTIGLRTFVEYAAVHHNINYTIQAGVESAQTKNDIKNYGNDKGIATALMASDDLTAHQDFGFLRFNFDVNHRLLIELGSSLNFFNYNYQSYFPLAIAEKNRSFKTRLMPKFAASYLINPNFTVRGSLSKGYSPPTLAEVRSSDNIINNSLQAEAGWNYESGVRYLANNKRFYADGSLFYFHLQNAIVRRLNENAVEYFINAGGTKQLGTEVQLSGWLLQTNANRFLNGVQLRSSYTYSHFRFEDFKNAAQDYSGNKLTGVPNTTLINSLEFTFKKGFYLFAQHNYTAAIPLNDANTVFATKYHLADVKAGLRNLQLGKTALNISAGVNNVFNQRYSLGNDLNAANNRYFNTAAGVNYYTSLAVKL</sequence>
<comment type="subcellular location">
    <subcellularLocation>
        <location evidence="1 10">Cell outer membrane</location>
        <topology evidence="1 10">Multi-pass membrane protein</topology>
    </subcellularLocation>
</comment>
<feature type="domain" description="TonB-dependent receptor plug" evidence="14">
    <location>
        <begin position="47"/>
        <end position="151"/>
    </location>
</feature>
<gene>
    <name evidence="15" type="ORF">GM921_16390</name>
</gene>
<evidence type="ECO:0000256" key="11">
    <source>
        <dbReference type="RuleBase" id="RU003357"/>
    </source>
</evidence>
<keyword evidence="3 10" id="KW-1134">Transmembrane beta strand</keyword>
<evidence type="ECO:0000313" key="16">
    <source>
        <dbReference type="Proteomes" id="UP000601055"/>
    </source>
</evidence>
<keyword evidence="8 15" id="KW-0675">Receptor</keyword>
<evidence type="ECO:0000256" key="9">
    <source>
        <dbReference type="ARBA" id="ARBA00023237"/>
    </source>
</evidence>
<reference evidence="15" key="1">
    <citation type="submission" date="2019-11" db="EMBL/GenBank/DDBJ databases">
        <title>Description of Pedobacter sp. LMG 31464T.</title>
        <authorList>
            <person name="Carlier A."/>
            <person name="Qi S."/>
            <person name="Vandamme P."/>
        </authorList>
    </citation>
    <scope>NUCLEOTIDE SEQUENCE</scope>
    <source>
        <strain evidence="15">LMG 31464</strain>
    </source>
</reference>
<evidence type="ECO:0000256" key="1">
    <source>
        <dbReference type="ARBA" id="ARBA00004571"/>
    </source>
</evidence>
<comment type="similarity">
    <text evidence="10 11">Belongs to the TonB-dependent receptor family.</text>
</comment>
<dbReference type="GO" id="GO:0044718">
    <property type="term" value="P:siderophore transmembrane transport"/>
    <property type="evidence" value="ECO:0007669"/>
    <property type="project" value="TreeGrafter"/>
</dbReference>
<evidence type="ECO:0000256" key="4">
    <source>
        <dbReference type="ARBA" id="ARBA00022692"/>
    </source>
</evidence>
<feature type="chain" id="PRO_5037964060" evidence="12">
    <location>
        <begin position="20"/>
        <end position="685"/>
    </location>
</feature>
<feature type="domain" description="TonB-dependent receptor-like beta-barrel" evidence="13">
    <location>
        <begin position="238"/>
        <end position="650"/>
    </location>
</feature>
<dbReference type="Gene3D" id="2.170.130.10">
    <property type="entry name" value="TonB-dependent receptor, plug domain"/>
    <property type="match status" value="1"/>
</dbReference>
<keyword evidence="2 10" id="KW-0813">Transport</keyword>
<dbReference type="InterPro" id="IPR037066">
    <property type="entry name" value="Plug_dom_sf"/>
</dbReference>
<dbReference type="GO" id="GO:0015344">
    <property type="term" value="F:siderophore uptake transmembrane transporter activity"/>
    <property type="evidence" value="ECO:0007669"/>
    <property type="project" value="TreeGrafter"/>
</dbReference>
<protein>
    <submittedName>
        <fullName evidence="15">TonB-dependent receptor</fullName>
    </submittedName>
</protein>
<dbReference type="PANTHER" id="PTHR30069">
    <property type="entry name" value="TONB-DEPENDENT OUTER MEMBRANE RECEPTOR"/>
    <property type="match status" value="1"/>
</dbReference>
<name>A0A923E1Q1_9SPHI</name>
<keyword evidence="7 10" id="KW-0472">Membrane</keyword>
<dbReference type="RefSeq" id="WP_182923713.1">
    <property type="nucleotide sequence ID" value="NZ_WNXD01000002.1"/>
</dbReference>
<evidence type="ECO:0000256" key="5">
    <source>
        <dbReference type="ARBA" id="ARBA00022729"/>
    </source>
</evidence>
<keyword evidence="9 10" id="KW-0998">Cell outer membrane</keyword>
<accession>A0A923E1Q1</accession>
<keyword evidence="6 11" id="KW-0798">TonB box</keyword>
<dbReference type="Pfam" id="PF00593">
    <property type="entry name" value="TonB_dep_Rec_b-barrel"/>
    <property type="match status" value="1"/>
</dbReference>
<comment type="caution">
    <text evidence="15">The sequence shown here is derived from an EMBL/GenBank/DDBJ whole genome shotgun (WGS) entry which is preliminary data.</text>
</comment>
<dbReference type="InterPro" id="IPR000531">
    <property type="entry name" value="Beta-barrel_TonB"/>
</dbReference>
<evidence type="ECO:0000259" key="13">
    <source>
        <dbReference type="Pfam" id="PF00593"/>
    </source>
</evidence>
<dbReference type="Proteomes" id="UP000601055">
    <property type="component" value="Unassembled WGS sequence"/>
</dbReference>
<feature type="signal peptide" evidence="12">
    <location>
        <begin position="1"/>
        <end position="19"/>
    </location>
</feature>
<keyword evidence="5 12" id="KW-0732">Signal</keyword>
<evidence type="ECO:0000256" key="6">
    <source>
        <dbReference type="ARBA" id="ARBA00023077"/>
    </source>
</evidence>
<keyword evidence="16" id="KW-1185">Reference proteome</keyword>
<evidence type="ECO:0000256" key="8">
    <source>
        <dbReference type="ARBA" id="ARBA00023170"/>
    </source>
</evidence>
<evidence type="ECO:0000256" key="10">
    <source>
        <dbReference type="PROSITE-ProRule" id="PRU01360"/>
    </source>
</evidence>
<dbReference type="Gene3D" id="2.40.170.20">
    <property type="entry name" value="TonB-dependent receptor, beta-barrel domain"/>
    <property type="match status" value="1"/>
</dbReference>
<evidence type="ECO:0000256" key="7">
    <source>
        <dbReference type="ARBA" id="ARBA00023136"/>
    </source>
</evidence>
<dbReference type="InterPro" id="IPR012910">
    <property type="entry name" value="Plug_dom"/>
</dbReference>
<evidence type="ECO:0000256" key="2">
    <source>
        <dbReference type="ARBA" id="ARBA00022448"/>
    </source>
</evidence>
<dbReference type="InterPro" id="IPR036942">
    <property type="entry name" value="Beta-barrel_TonB_sf"/>
</dbReference>
<dbReference type="InterPro" id="IPR039426">
    <property type="entry name" value="TonB-dep_rcpt-like"/>
</dbReference>
<evidence type="ECO:0000259" key="14">
    <source>
        <dbReference type="Pfam" id="PF07715"/>
    </source>
</evidence>
<evidence type="ECO:0000256" key="3">
    <source>
        <dbReference type="ARBA" id="ARBA00022452"/>
    </source>
</evidence>
<dbReference type="PANTHER" id="PTHR30069:SF29">
    <property type="entry name" value="HEMOGLOBIN AND HEMOGLOBIN-HAPTOGLOBIN-BINDING PROTEIN 1-RELATED"/>
    <property type="match status" value="1"/>
</dbReference>
<organism evidence="15 16">
    <name type="scientific">Pedobacter planticolens</name>
    <dbReference type="NCBI Taxonomy" id="2679964"/>
    <lineage>
        <taxon>Bacteria</taxon>
        <taxon>Pseudomonadati</taxon>
        <taxon>Bacteroidota</taxon>
        <taxon>Sphingobacteriia</taxon>
        <taxon>Sphingobacteriales</taxon>
        <taxon>Sphingobacteriaceae</taxon>
        <taxon>Pedobacter</taxon>
    </lineage>
</organism>
<evidence type="ECO:0000256" key="12">
    <source>
        <dbReference type="SAM" id="SignalP"/>
    </source>
</evidence>